<comment type="caution">
    <text evidence="1">The sequence shown here is derived from an EMBL/GenBank/DDBJ whole genome shotgun (WGS) entry which is preliminary data.</text>
</comment>
<dbReference type="RefSeq" id="WP_343879720.1">
    <property type="nucleotide sequence ID" value="NZ_BAAAIJ010000047.1"/>
</dbReference>
<proteinExistence type="predicted"/>
<evidence type="ECO:0000313" key="1">
    <source>
        <dbReference type="EMBL" id="MFD1846343.1"/>
    </source>
</evidence>
<organism evidence="1 2">
    <name type="scientific">Arthrobacter flavus</name>
    <dbReference type="NCBI Taxonomy" id="95172"/>
    <lineage>
        <taxon>Bacteria</taxon>
        <taxon>Bacillati</taxon>
        <taxon>Actinomycetota</taxon>
        <taxon>Actinomycetes</taxon>
        <taxon>Micrococcales</taxon>
        <taxon>Micrococcaceae</taxon>
        <taxon>Arthrobacter</taxon>
    </lineage>
</organism>
<evidence type="ECO:0000313" key="2">
    <source>
        <dbReference type="Proteomes" id="UP001597307"/>
    </source>
</evidence>
<accession>A0ABW4Q6L7</accession>
<dbReference type="Proteomes" id="UP001597307">
    <property type="component" value="Unassembled WGS sequence"/>
</dbReference>
<name>A0ABW4Q6L7_9MICC</name>
<sequence length="213" mass="22818">MHDVHRSGIAPDGLLSYLAQEHWLYVATFADGATKIGTASNLRKWHRLAEQGAVVARYVACADDGRIVRVLEDVVTREVGLPQAIRASAKTAALASPRAGAVLNEINAECAASVRSLLRGGLDLAGFRVVEEQWEAPSSWGAVLGEAGVHLYPHSLAAGEHGFRVEALLGPTALVFIRGSEVPFLVDFSRLKGQRIELGPYVSEVPDVQAALF</sequence>
<dbReference type="EMBL" id="JBHUGA010000011">
    <property type="protein sequence ID" value="MFD1846343.1"/>
    <property type="molecule type" value="Genomic_DNA"/>
</dbReference>
<gene>
    <name evidence="1" type="ORF">ACFSFX_07000</name>
</gene>
<reference evidence="2" key="1">
    <citation type="journal article" date="2019" name="Int. J. Syst. Evol. Microbiol.">
        <title>The Global Catalogue of Microorganisms (GCM) 10K type strain sequencing project: providing services to taxonomists for standard genome sequencing and annotation.</title>
        <authorList>
            <consortium name="The Broad Institute Genomics Platform"/>
            <consortium name="The Broad Institute Genome Sequencing Center for Infectious Disease"/>
            <person name="Wu L."/>
            <person name="Ma J."/>
        </authorList>
    </citation>
    <scope>NUCLEOTIDE SEQUENCE [LARGE SCALE GENOMIC DNA]</scope>
    <source>
        <strain evidence="2">JCM 11496</strain>
    </source>
</reference>
<keyword evidence="2" id="KW-1185">Reference proteome</keyword>
<protein>
    <submittedName>
        <fullName evidence="1">DUF2797 domain-containing protein</fullName>
    </submittedName>
</protein>